<gene>
    <name evidence="1" type="ORF">GCM10023224_39530</name>
</gene>
<dbReference type="Proteomes" id="UP001499993">
    <property type="component" value="Unassembled WGS sequence"/>
</dbReference>
<reference evidence="2" key="1">
    <citation type="journal article" date="2019" name="Int. J. Syst. Evol. Microbiol.">
        <title>The Global Catalogue of Microorganisms (GCM) 10K type strain sequencing project: providing services to taxonomists for standard genome sequencing and annotation.</title>
        <authorList>
            <consortium name="The Broad Institute Genomics Platform"/>
            <consortium name="The Broad Institute Genome Sequencing Center for Infectious Disease"/>
            <person name="Wu L."/>
            <person name="Ma J."/>
        </authorList>
    </citation>
    <scope>NUCLEOTIDE SEQUENCE [LARGE SCALE GENOMIC DNA]</scope>
    <source>
        <strain evidence="2">JCM 18123</strain>
    </source>
</reference>
<keyword evidence="2" id="KW-1185">Reference proteome</keyword>
<evidence type="ECO:0000313" key="1">
    <source>
        <dbReference type="EMBL" id="GAA4951179.1"/>
    </source>
</evidence>
<accession>A0ABP9GR41</accession>
<protein>
    <submittedName>
        <fullName evidence="1">Uncharacterized protein</fullName>
    </submittedName>
</protein>
<evidence type="ECO:0000313" key="2">
    <source>
        <dbReference type="Proteomes" id="UP001499993"/>
    </source>
</evidence>
<proteinExistence type="predicted"/>
<sequence>MAHDQAFTRRAPVRMEHAQRLLVLLRLLGWAGPNAHTGPSAVVTGVSSAPQQKAWWDSSFP</sequence>
<name>A0ABP9GR41_9ACTN</name>
<organism evidence="1 2">
    <name type="scientific">Streptomonospora halophila</name>
    <dbReference type="NCBI Taxonomy" id="427369"/>
    <lineage>
        <taxon>Bacteria</taxon>
        <taxon>Bacillati</taxon>
        <taxon>Actinomycetota</taxon>
        <taxon>Actinomycetes</taxon>
        <taxon>Streptosporangiales</taxon>
        <taxon>Nocardiopsidaceae</taxon>
        <taxon>Streptomonospora</taxon>
    </lineage>
</organism>
<comment type="caution">
    <text evidence="1">The sequence shown here is derived from an EMBL/GenBank/DDBJ whole genome shotgun (WGS) entry which is preliminary data.</text>
</comment>
<dbReference type="EMBL" id="BAABIK010000025">
    <property type="protein sequence ID" value="GAA4951179.1"/>
    <property type="molecule type" value="Genomic_DNA"/>
</dbReference>